<reference evidence="2" key="1">
    <citation type="submission" date="2015-01" db="EMBL/GenBank/DDBJ databases">
        <title>Flavisolibacter sp./LCS9/ whole genome sequencing.</title>
        <authorList>
            <person name="Kim M.K."/>
            <person name="Srinivasan S."/>
            <person name="Lee J.-J."/>
        </authorList>
    </citation>
    <scope>NUCLEOTIDE SEQUENCE [LARGE SCALE GENOMIC DNA]</scope>
    <source>
        <strain evidence="2">LCS9</strain>
    </source>
</reference>
<name>A0A172TUW3_9BACT</name>
<dbReference type="Proteomes" id="UP000077177">
    <property type="component" value="Chromosome"/>
</dbReference>
<protein>
    <recommendedName>
        <fullName evidence="3">Gas vesicle protein</fullName>
    </recommendedName>
</protein>
<dbReference type="STRING" id="1492898.SY85_09325"/>
<dbReference type="KEGG" id="fla:SY85_09325"/>
<accession>A0A172TUW3</accession>
<evidence type="ECO:0008006" key="3">
    <source>
        <dbReference type="Google" id="ProtNLM"/>
    </source>
</evidence>
<dbReference type="EMBL" id="CP011390">
    <property type="protein sequence ID" value="ANE50674.1"/>
    <property type="molecule type" value="Genomic_DNA"/>
</dbReference>
<evidence type="ECO:0000313" key="1">
    <source>
        <dbReference type="EMBL" id="ANE50674.1"/>
    </source>
</evidence>
<gene>
    <name evidence="1" type="ORF">SY85_09325</name>
</gene>
<reference evidence="1 2" key="2">
    <citation type="journal article" date="2016" name="Int. J. Syst. Evol. Microbiol.">
        <title>Flavisolibacter tropicus sp. nov., isolated from tropical soil.</title>
        <authorList>
            <person name="Lee J.J."/>
            <person name="Kang M.S."/>
            <person name="Kim G.S."/>
            <person name="Lee C.S."/>
            <person name="Lim S."/>
            <person name="Lee J."/>
            <person name="Roh S.H."/>
            <person name="Kang H."/>
            <person name="Ha J.M."/>
            <person name="Bae S."/>
            <person name="Jung H.Y."/>
            <person name="Kim M.K."/>
        </authorList>
    </citation>
    <scope>NUCLEOTIDE SEQUENCE [LARGE SCALE GENOMIC DNA]</scope>
    <source>
        <strain evidence="1 2">LCS9</strain>
    </source>
</reference>
<dbReference type="Pfam" id="PF12732">
    <property type="entry name" value="YtxH"/>
    <property type="match status" value="1"/>
</dbReference>
<sequence length="78" mass="7999">MTSRTKVILGIVGAAAAGAAIALLLAPEKGADLRTRISKKTGGWADQLTDVLANAKGELKNMAKKGSNVASDTANRYS</sequence>
<dbReference type="OrthoDB" id="680626at2"/>
<dbReference type="AlphaFoldDB" id="A0A172TUW3"/>
<proteinExistence type="predicted"/>
<evidence type="ECO:0000313" key="2">
    <source>
        <dbReference type="Proteomes" id="UP000077177"/>
    </source>
</evidence>
<dbReference type="RefSeq" id="WP_066403862.1">
    <property type="nucleotide sequence ID" value="NZ_CP011390.1"/>
</dbReference>
<keyword evidence="2" id="KW-1185">Reference proteome</keyword>
<organism evidence="1 2">
    <name type="scientific">Flavisolibacter tropicus</name>
    <dbReference type="NCBI Taxonomy" id="1492898"/>
    <lineage>
        <taxon>Bacteria</taxon>
        <taxon>Pseudomonadati</taxon>
        <taxon>Bacteroidota</taxon>
        <taxon>Chitinophagia</taxon>
        <taxon>Chitinophagales</taxon>
        <taxon>Chitinophagaceae</taxon>
        <taxon>Flavisolibacter</taxon>
    </lineage>
</organism>
<dbReference type="InterPro" id="IPR024623">
    <property type="entry name" value="YtxH"/>
</dbReference>